<keyword evidence="9" id="KW-1185">Reference proteome</keyword>
<comment type="similarity">
    <text evidence="6">Belongs to the glycosyl hydrolase 13 family. GlgE subfamily.</text>
</comment>
<evidence type="ECO:0000313" key="9">
    <source>
        <dbReference type="Proteomes" id="UP000015559"/>
    </source>
</evidence>
<dbReference type="GO" id="GO:0030979">
    <property type="term" value="P:alpha-glucan biosynthetic process"/>
    <property type="evidence" value="ECO:0007669"/>
    <property type="project" value="UniProtKB-UniRule"/>
</dbReference>
<dbReference type="KEGG" id="sdr:SCD_n02427"/>
<dbReference type="GO" id="GO:0004553">
    <property type="term" value="F:hydrolase activity, hydrolyzing O-glycosyl compounds"/>
    <property type="evidence" value="ECO:0007669"/>
    <property type="project" value="InterPro"/>
</dbReference>
<keyword evidence="4 6" id="KW-0119">Carbohydrate metabolism</keyword>
<feature type="active site" description="Nucleophile" evidence="6">
    <location>
        <position position="382"/>
    </location>
</feature>
<dbReference type="EMBL" id="AP013066">
    <property type="protein sequence ID" value="BAN36235.1"/>
    <property type="molecule type" value="Genomic_DNA"/>
</dbReference>
<protein>
    <recommendedName>
        <fullName evidence="6">Alpha-1,4-glucan:maltose-1-phosphate maltosyltransferase</fullName>
        <shortName evidence="6">GMPMT</shortName>
        <ecNumber evidence="6">2.4.99.16</ecNumber>
    </recommendedName>
    <alternativeName>
        <fullName evidence="6">(1-&gt;4)-alpha-D-glucan:maltose-1-phosphate alpha-D-maltosyltransferase</fullName>
    </alternativeName>
</protein>
<feature type="domain" description="Glycosyl hydrolase family 13 catalytic" evidence="7">
    <location>
        <begin position="200"/>
        <end position="549"/>
    </location>
</feature>
<keyword evidence="3 6" id="KW-0808">Transferase</keyword>
<feature type="active site" description="Proton donor" evidence="6">
    <location>
        <position position="411"/>
    </location>
</feature>
<dbReference type="InterPro" id="IPR013783">
    <property type="entry name" value="Ig-like_fold"/>
</dbReference>
<comment type="catalytic activity">
    <reaction evidence="5 6">
        <text>alpha-maltose 1-phosphate + [(1-&gt;4)-alpha-D-glucosyl](n) = [(1-&gt;4)-alpha-D-glucosyl](n+2) + phosphate</text>
        <dbReference type="Rhea" id="RHEA:42692"/>
        <dbReference type="Rhea" id="RHEA-COMP:9584"/>
        <dbReference type="Rhea" id="RHEA-COMP:10183"/>
        <dbReference type="ChEBI" id="CHEBI:15444"/>
        <dbReference type="ChEBI" id="CHEBI:43474"/>
        <dbReference type="ChEBI" id="CHEBI:63576"/>
        <dbReference type="EC" id="2.4.99.16"/>
    </reaction>
</comment>
<dbReference type="Gene3D" id="3.20.20.80">
    <property type="entry name" value="Glycosidases"/>
    <property type="match status" value="1"/>
</dbReference>
<dbReference type="Proteomes" id="UP000015559">
    <property type="component" value="Chromosome"/>
</dbReference>
<dbReference type="Gene3D" id="1.20.58.80">
    <property type="entry name" value="Phosphotransferase system, lactose/cellobiose-type IIA subunit"/>
    <property type="match status" value="1"/>
</dbReference>
<dbReference type="InterPro" id="IPR013780">
    <property type="entry name" value="Glyco_hydro_b"/>
</dbReference>
<evidence type="ECO:0000259" key="7">
    <source>
        <dbReference type="SMART" id="SM00642"/>
    </source>
</evidence>
<feature type="binding site" evidence="6">
    <location>
        <position position="383"/>
    </location>
    <ligand>
        <name>alpha-maltose 1-phosphate</name>
        <dbReference type="ChEBI" id="CHEBI:63576"/>
    </ligand>
</feature>
<keyword evidence="2 6" id="KW-0328">Glycosyltransferase</keyword>
<dbReference type="PANTHER" id="PTHR47786">
    <property type="entry name" value="ALPHA-1,4-GLUCAN:MALTOSE-1-PHOSPHATE MALTOSYLTRANSFERASE"/>
    <property type="match status" value="1"/>
</dbReference>
<evidence type="ECO:0000256" key="5">
    <source>
        <dbReference type="ARBA" id="ARBA00048735"/>
    </source>
</evidence>
<dbReference type="PANTHER" id="PTHR47786:SF2">
    <property type="entry name" value="GLYCOSYL HYDROLASE FAMILY 13 CATALYTIC DOMAIN-CONTAINING PROTEIN"/>
    <property type="match status" value="1"/>
</dbReference>
<dbReference type="eggNOG" id="COG0366">
    <property type="taxonomic scope" value="Bacteria"/>
</dbReference>
<dbReference type="AlphaFoldDB" id="S6AAU2"/>
<evidence type="ECO:0000256" key="6">
    <source>
        <dbReference type="HAMAP-Rule" id="MF_02124"/>
    </source>
</evidence>
<proteinExistence type="inferred from homology"/>
<name>S6AAU2_SULDS</name>
<reference evidence="8 9" key="1">
    <citation type="journal article" date="2012" name="Appl. Environ. Microbiol.">
        <title>Draft genome sequence of a psychrotolerant sulfur-oxidizing bacterium, Sulfuricella denitrificans skB26, and proteomic insights into cold adaptation.</title>
        <authorList>
            <person name="Watanabe T."/>
            <person name="Kojima H."/>
            <person name="Fukui M."/>
        </authorList>
    </citation>
    <scope>NUCLEOTIDE SEQUENCE [LARGE SCALE GENOMIC DNA]</scope>
    <source>
        <strain evidence="9">skB26</strain>
    </source>
</reference>
<dbReference type="Pfam" id="PF21702">
    <property type="entry name" value="GLGE_C"/>
    <property type="match status" value="1"/>
</dbReference>
<evidence type="ECO:0000256" key="3">
    <source>
        <dbReference type="ARBA" id="ARBA00022679"/>
    </source>
</evidence>
<dbReference type="SMART" id="SM00642">
    <property type="entry name" value="Aamy"/>
    <property type="match status" value="1"/>
</dbReference>
<feature type="binding site" evidence="6">
    <location>
        <position position="311"/>
    </location>
    <ligand>
        <name>alpha-maltose 1-phosphate</name>
        <dbReference type="ChEBI" id="CHEBI:63576"/>
    </ligand>
</feature>
<dbReference type="Pfam" id="PF11896">
    <property type="entry name" value="GlgE_dom_N_S"/>
    <property type="match status" value="1"/>
</dbReference>
<dbReference type="InterPro" id="IPR026585">
    <property type="entry name" value="GlgE"/>
</dbReference>
<feature type="binding site" evidence="6">
    <location>
        <position position="346"/>
    </location>
    <ligand>
        <name>alpha-maltose 1-phosphate</name>
        <dbReference type="ChEBI" id="CHEBI:63576"/>
    </ligand>
</feature>
<sequence length="662" mass="75187">MKKSTLPQASRSRAMIERVSPEIDAGRFPIKRVVGEEVMVEADVFGDGHDQLRCLLLHRPAGTKAWEEVPMTASGNDRWQASFHVAALGRHEYTVVAWVDRFLTWRHDLSRRNEADDIAIALRIGTLLVDAAAARAEGDDRRRLKEAAAELGAAAPEAGQAMAQSESLAALMAAHGERLFVSEYDHVLEVVVDTVRSRFSAWYELFPRSCGENGAHGTFADVIARLPEIADMGFDVLYLPPIHPIGRTFRKGPNNSLTAAPNDPGSPWAIGAAEGGHRDIHPELGSAADFRRLVTEARARGLEVAMDIAFQCAPDHPYVTEHPEWFRHRPDGSIQYAENPPKKYQDIYPFDFECEDSDALWHELKGVVDHWIGEGVTIFRIDNPHTKPFPFWEWLIGGVKTEHPEVIFLAEAFTRPRIMHRLAKLGFTQSYTYFTWRNTQQELTAYFTELARHHSREYFRPNLWPNTPDILPEFLQYGGRPAFLLRVALAATLGANYGIYGPAYELMEHEALKPGGEEYLDSEKFQLRQRDLQRPDSLRDYITRLNRVRRENPALQSDWSLSFHAIDNPLMLCYSKTAGDDTLVMVANLDPHNVQAGWIELPLTELGVPDDAPFQAHDLLSGARFLWQGARNFVRLDPQSSPVHILRLRRRLRSERDFDYFL</sequence>
<comment type="function">
    <text evidence="6">Maltosyltransferase that uses maltose 1-phosphate (M1P) as the sugar donor to elongate linear or branched alpha-(1-&gt;4)-glucans. Is involved in a branched alpha-glucan biosynthetic pathway from trehalose, together with TreS, Mak and GlgB.</text>
</comment>
<feature type="binding site" evidence="6">
    <location>
        <position position="251"/>
    </location>
    <ligand>
        <name>alpha-maltose 1-phosphate</name>
        <dbReference type="ChEBI" id="CHEBI:63576"/>
    </ligand>
</feature>
<dbReference type="InterPro" id="IPR017853">
    <property type="entry name" value="GH"/>
</dbReference>
<dbReference type="EC" id="2.4.99.16" evidence="6"/>
<dbReference type="HAMAP" id="MF_02124">
    <property type="entry name" value="GlgE"/>
    <property type="match status" value="1"/>
</dbReference>
<dbReference type="InterPro" id="IPR049171">
    <property type="entry name" value="GLGE_C"/>
</dbReference>
<evidence type="ECO:0000313" key="8">
    <source>
        <dbReference type="EMBL" id="BAN36235.1"/>
    </source>
</evidence>
<dbReference type="CDD" id="cd11344">
    <property type="entry name" value="AmyAc_GlgE_like"/>
    <property type="match status" value="1"/>
</dbReference>
<dbReference type="SUPFAM" id="SSF51011">
    <property type="entry name" value="Glycosyl hydrolase domain"/>
    <property type="match status" value="1"/>
</dbReference>
<dbReference type="OrthoDB" id="9805159at2"/>
<dbReference type="SUPFAM" id="SSF51445">
    <property type="entry name" value="(Trans)glycosidases"/>
    <property type="match status" value="1"/>
</dbReference>
<evidence type="ECO:0000256" key="1">
    <source>
        <dbReference type="ARBA" id="ARBA00011738"/>
    </source>
</evidence>
<gene>
    <name evidence="6" type="primary">glgE</name>
    <name evidence="8" type="ORF">SCD_n02427</name>
</gene>
<organism evidence="8 9">
    <name type="scientific">Sulfuricella denitrificans (strain DSM 22764 / NBRC 105220 / skB26)</name>
    <dbReference type="NCBI Taxonomy" id="1163617"/>
    <lineage>
        <taxon>Bacteria</taxon>
        <taxon>Pseudomonadati</taxon>
        <taxon>Pseudomonadota</taxon>
        <taxon>Betaproteobacteria</taxon>
        <taxon>Nitrosomonadales</taxon>
        <taxon>Sulfuricellaceae</taxon>
        <taxon>Sulfuricella</taxon>
    </lineage>
</organism>
<dbReference type="Gene3D" id="2.60.40.1180">
    <property type="entry name" value="Golgi alpha-mannosidase II"/>
    <property type="match status" value="1"/>
</dbReference>
<dbReference type="RefSeq" id="WP_009205429.1">
    <property type="nucleotide sequence ID" value="NC_022357.1"/>
</dbReference>
<evidence type="ECO:0000256" key="2">
    <source>
        <dbReference type="ARBA" id="ARBA00022676"/>
    </source>
</evidence>
<dbReference type="InterPro" id="IPR006047">
    <property type="entry name" value="GH13_cat_dom"/>
</dbReference>
<dbReference type="HOGENOM" id="CLU_015798_0_0_4"/>
<feature type="binding site" evidence="6">
    <location>
        <begin position="524"/>
        <end position="525"/>
    </location>
    <ligand>
        <name>alpha-maltose 1-phosphate</name>
        <dbReference type="ChEBI" id="CHEBI:63576"/>
    </ligand>
</feature>
<dbReference type="STRING" id="1163617.SCD_n02427"/>
<dbReference type="InterPro" id="IPR021828">
    <property type="entry name" value="GlgE_dom_N/S"/>
</dbReference>
<accession>S6AAU2</accession>
<evidence type="ECO:0000256" key="4">
    <source>
        <dbReference type="ARBA" id="ARBA00023277"/>
    </source>
</evidence>
<dbReference type="Gene3D" id="2.60.40.10">
    <property type="entry name" value="Immunoglobulins"/>
    <property type="match status" value="1"/>
</dbReference>
<feature type="site" description="Transition state stabilizer" evidence="6">
    <location>
        <position position="469"/>
    </location>
</feature>
<dbReference type="GO" id="GO:0016758">
    <property type="term" value="F:hexosyltransferase activity"/>
    <property type="evidence" value="ECO:0007669"/>
    <property type="project" value="UniProtKB-UniRule"/>
</dbReference>
<comment type="subunit">
    <text evidence="1 6">Homodimer.</text>
</comment>